<evidence type="ECO:0000256" key="3">
    <source>
        <dbReference type="SAM" id="SignalP"/>
    </source>
</evidence>
<accession>D0LUR9</accession>
<proteinExistence type="predicted"/>
<dbReference type="PANTHER" id="PTHR21240:SF28">
    <property type="entry name" value="ISO-OROTATE DECARBOXYLASE (EUROFUNG)"/>
    <property type="match status" value="1"/>
</dbReference>
<keyword evidence="1" id="KW-0456">Lyase</keyword>
<dbReference type="PROSITE" id="PS51257">
    <property type="entry name" value="PROKAR_LIPOPROTEIN"/>
    <property type="match status" value="1"/>
</dbReference>
<dbReference type="Proteomes" id="UP000001880">
    <property type="component" value="Chromosome"/>
</dbReference>
<feature type="signal peptide" evidence="3">
    <location>
        <begin position="1"/>
        <end position="21"/>
    </location>
</feature>
<dbReference type="PANTHER" id="PTHR21240">
    <property type="entry name" value="2-AMINO-3-CARBOXYLMUCONATE-6-SEMIALDEHYDE DECARBOXYLASE"/>
    <property type="match status" value="1"/>
</dbReference>
<evidence type="ECO:0000256" key="1">
    <source>
        <dbReference type="ARBA" id="ARBA00023239"/>
    </source>
</evidence>
<dbReference type="GO" id="GO:0016787">
    <property type="term" value="F:hydrolase activity"/>
    <property type="evidence" value="ECO:0007669"/>
    <property type="project" value="UniProtKB-KW"/>
</dbReference>
<feature type="domain" description="Amidohydrolase-related" evidence="4">
    <location>
        <begin position="95"/>
        <end position="347"/>
    </location>
</feature>
<feature type="chain" id="PRO_5003010496" evidence="3">
    <location>
        <begin position="22"/>
        <end position="355"/>
    </location>
</feature>
<dbReference type="InterPro" id="IPR006680">
    <property type="entry name" value="Amidohydro-rel"/>
</dbReference>
<feature type="compositionally biased region" description="Low complexity" evidence="2">
    <location>
        <begin position="38"/>
        <end position="61"/>
    </location>
</feature>
<protein>
    <submittedName>
        <fullName evidence="5">Amidohydrolase 2</fullName>
    </submittedName>
</protein>
<dbReference type="KEGG" id="hoh:Hoch_1405"/>
<dbReference type="OrthoDB" id="5492929at2"/>
<evidence type="ECO:0000313" key="5">
    <source>
        <dbReference type="EMBL" id="ACY13959.1"/>
    </source>
</evidence>
<dbReference type="GO" id="GO:0016831">
    <property type="term" value="F:carboxy-lyase activity"/>
    <property type="evidence" value="ECO:0007669"/>
    <property type="project" value="InterPro"/>
</dbReference>
<evidence type="ECO:0000313" key="6">
    <source>
        <dbReference type="Proteomes" id="UP000001880"/>
    </source>
</evidence>
<sequence>MHASLRRSIGAFLVAALLAVAACREPTPPAGEPAASTPAEPAGNADDAATANPANPAAEGPLDAHVHLTSGATELLLATLDELGVAQAVILASPHLDIAREPAALSEYRAANELILNAASEHRQRLIPFVTVDLGNTEPAYLRETLERGACGVKIYQGHRALRERPLAAPEHHAIWALLEEREVPVLLHLNTVRFRDDLDQLVHAFPKLRLLCAHLCGSRTDLDRLDEIMKALPTLLFDTSHGGPVHGAAGFANLEREHDRIVAMIQAAPDRFVYGSDLVTLPADESARSLWLTQMRGNLGFVRDAAFRFWRHGQGAPSNQIGSYRGLALPEPVRAKVLRGNAERWLAPCLKVDE</sequence>
<dbReference type="InterPro" id="IPR032466">
    <property type="entry name" value="Metal_Hydrolase"/>
</dbReference>
<dbReference type="RefSeq" id="WP_012826568.1">
    <property type="nucleotide sequence ID" value="NC_013440.1"/>
</dbReference>
<evidence type="ECO:0000259" key="4">
    <source>
        <dbReference type="Pfam" id="PF04909"/>
    </source>
</evidence>
<dbReference type="GO" id="GO:0005737">
    <property type="term" value="C:cytoplasm"/>
    <property type="evidence" value="ECO:0007669"/>
    <property type="project" value="TreeGrafter"/>
</dbReference>
<dbReference type="Pfam" id="PF04909">
    <property type="entry name" value="Amidohydro_2"/>
    <property type="match status" value="1"/>
</dbReference>
<reference evidence="5 6" key="1">
    <citation type="journal article" date="2010" name="Stand. Genomic Sci.">
        <title>Complete genome sequence of Haliangium ochraceum type strain (SMP-2).</title>
        <authorList>
            <consortium name="US DOE Joint Genome Institute (JGI-PGF)"/>
            <person name="Ivanova N."/>
            <person name="Daum C."/>
            <person name="Lang E."/>
            <person name="Abt B."/>
            <person name="Kopitz M."/>
            <person name="Saunders E."/>
            <person name="Lapidus A."/>
            <person name="Lucas S."/>
            <person name="Glavina Del Rio T."/>
            <person name="Nolan M."/>
            <person name="Tice H."/>
            <person name="Copeland A."/>
            <person name="Cheng J.F."/>
            <person name="Chen F."/>
            <person name="Bruce D."/>
            <person name="Goodwin L."/>
            <person name="Pitluck S."/>
            <person name="Mavromatis K."/>
            <person name="Pati A."/>
            <person name="Mikhailova N."/>
            <person name="Chen A."/>
            <person name="Palaniappan K."/>
            <person name="Land M."/>
            <person name="Hauser L."/>
            <person name="Chang Y.J."/>
            <person name="Jeffries C.D."/>
            <person name="Detter J.C."/>
            <person name="Brettin T."/>
            <person name="Rohde M."/>
            <person name="Goker M."/>
            <person name="Bristow J."/>
            <person name="Markowitz V."/>
            <person name="Eisen J.A."/>
            <person name="Hugenholtz P."/>
            <person name="Kyrpides N.C."/>
            <person name="Klenk H.P."/>
        </authorList>
    </citation>
    <scope>NUCLEOTIDE SEQUENCE [LARGE SCALE GENOMIC DNA]</scope>
    <source>
        <strain evidence="6">DSM 14365 / CIP 107738 / JCM 11303 / AJ 13395 / SMP-2</strain>
    </source>
</reference>
<feature type="region of interest" description="Disordered" evidence="2">
    <location>
        <begin position="26"/>
        <end position="62"/>
    </location>
</feature>
<dbReference type="SUPFAM" id="SSF51556">
    <property type="entry name" value="Metallo-dependent hydrolases"/>
    <property type="match status" value="1"/>
</dbReference>
<dbReference type="Gene3D" id="3.20.20.140">
    <property type="entry name" value="Metal-dependent hydrolases"/>
    <property type="match status" value="1"/>
</dbReference>
<dbReference type="EMBL" id="CP001804">
    <property type="protein sequence ID" value="ACY13959.1"/>
    <property type="molecule type" value="Genomic_DNA"/>
</dbReference>
<name>D0LUR9_HALO1</name>
<dbReference type="eggNOG" id="COG2159">
    <property type="taxonomic scope" value="Bacteria"/>
</dbReference>
<keyword evidence="5" id="KW-0378">Hydrolase</keyword>
<dbReference type="AlphaFoldDB" id="D0LUR9"/>
<gene>
    <name evidence="5" type="ordered locus">Hoch_1405</name>
</gene>
<evidence type="ECO:0000256" key="2">
    <source>
        <dbReference type="SAM" id="MobiDB-lite"/>
    </source>
</evidence>
<keyword evidence="3" id="KW-0732">Signal</keyword>
<keyword evidence="6" id="KW-1185">Reference proteome</keyword>
<dbReference type="InterPro" id="IPR032465">
    <property type="entry name" value="ACMSD"/>
</dbReference>
<dbReference type="STRING" id="502025.Hoch_1405"/>
<dbReference type="GO" id="GO:0019748">
    <property type="term" value="P:secondary metabolic process"/>
    <property type="evidence" value="ECO:0007669"/>
    <property type="project" value="TreeGrafter"/>
</dbReference>
<organism evidence="5 6">
    <name type="scientific">Haliangium ochraceum (strain DSM 14365 / JCM 11303 / SMP-2)</name>
    <dbReference type="NCBI Taxonomy" id="502025"/>
    <lineage>
        <taxon>Bacteria</taxon>
        <taxon>Pseudomonadati</taxon>
        <taxon>Myxococcota</taxon>
        <taxon>Polyangia</taxon>
        <taxon>Haliangiales</taxon>
        <taxon>Kofleriaceae</taxon>
        <taxon>Haliangium</taxon>
    </lineage>
</organism>
<dbReference type="HOGENOM" id="CLU_792017_0_0_7"/>